<dbReference type="OrthoDB" id="9804721at2"/>
<feature type="domain" description="UspA" evidence="2">
    <location>
        <begin position="6"/>
        <end position="153"/>
    </location>
</feature>
<comment type="similarity">
    <text evidence="1">Belongs to the universal stress protein A family.</text>
</comment>
<evidence type="ECO:0000256" key="1">
    <source>
        <dbReference type="ARBA" id="ARBA00008791"/>
    </source>
</evidence>
<sequence length="280" mass="30716">MPHLFACIDGSPSSPAVCDYAAWASQRLSTPLTLLHVLDHQTYPVAGNLTGNIGLGSREALLTELAELDERRNKLALEQGRLMLEAARDRLDADEIRLRQRHGDLLECVLELEQDIRLLVMGRQGDTSGFQGRDIGSHLESVIRALHRPILVSPVQFSAPRSAMLAYDGSETVRKGVRMIAASPLFRDMSIHLVMVGADTNDAWAQLEAGLNVLRDAGLTAEAVIRPGEVEPTLHAYQQDHGIDLLVMGAYGHSRIRQFLVGSTTTQMLRTATSALLLLR</sequence>
<dbReference type="EMBL" id="CP004387">
    <property type="protein sequence ID" value="AJD50010.1"/>
    <property type="molecule type" value="Genomic_DNA"/>
</dbReference>
<keyword evidence="4" id="KW-1185">Reference proteome</keyword>
<dbReference type="Pfam" id="PF00582">
    <property type="entry name" value="Usp"/>
    <property type="match status" value="2"/>
</dbReference>
<accession>A0A0B4XTK1</accession>
<name>A0A0B4XTK1_9GAMM</name>
<dbReference type="PRINTS" id="PR01438">
    <property type="entry name" value="UNVRSLSTRESS"/>
</dbReference>
<organism evidence="3 4">
    <name type="scientific">Isoalcanivorax pacificus W11-5</name>
    <dbReference type="NCBI Taxonomy" id="391936"/>
    <lineage>
        <taxon>Bacteria</taxon>
        <taxon>Pseudomonadati</taxon>
        <taxon>Pseudomonadota</taxon>
        <taxon>Gammaproteobacteria</taxon>
        <taxon>Oceanospirillales</taxon>
        <taxon>Alcanivoracaceae</taxon>
        <taxon>Isoalcanivorax</taxon>
    </lineage>
</organism>
<dbReference type="HOGENOM" id="CLU_049301_5_1_6"/>
<feature type="domain" description="UspA" evidence="2">
    <location>
        <begin position="210"/>
        <end position="280"/>
    </location>
</feature>
<dbReference type="PANTHER" id="PTHR46268:SF6">
    <property type="entry name" value="UNIVERSAL STRESS PROTEIN UP12"/>
    <property type="match status" value="1"/>
</dbReference>
<dbReference type="InterPro" id="IPR006016">
    <property type="entry name" value="UspA"/>
</dbReference>
<dbReference type="InterPro" id="IPR006015">
    <property type="entry name" value="Universal_stress_UspA"/>
</dbReference>
<evidence type="ECO:0000313" key="4">
    <source>
        <dbReference type="Proteomes" id="UP000006764"/>
    </source>
</evidence>
<dbReference type="SUPFAM" id="SSF52402">
    <property type="entry name" value="Adenine nucleotide alpha hydrolases-like"/>
    <property type="match status" value="2"/>
</dbReference>
<protein>
    <submittedName>
        <fullName evidence="3">UspA, universal stress protein</fullName>
    </submittedName>
</protein>
<dbReference type="PANTHER" id="PTHR46268">
    <property type="entry name" value="STRESS RESPONSE PROTEIN NHAX"/>
    <property type="match status" value="1"/>
</dbReference>
<dbReference type="Proteomes" id="UP000006764">
    <property type="component" value="Chromosome"/>
</dbReference>
<dbReference type="Gene3D" id="3.40.50.12370">
    <property type="match status" value="1"/>
</dbReference>
<dbReference type="CDD" id="cd00293">
    <property type="entry name" value="USP-like"/>
    <property type="match status" value="2"/>
</dbReference>
<proteinExistence type="inferred from homology"/>
<reference evidence="3 4" key="1">
    <citation type="journal article" date="2012" name="J. Bacteriol.">
        <title>Genome sequence of an alkane-degrading bacterium, Alcanivorax pacificus type strain W11-5, isolated from deep sea sediment.</title>
        <authorList>
            <person name="Lai Q."/>
            <person name="Shao Z."/>
        </authorList>
    </citation>
    <scope>NUCLEOTIDE SEQUENCE [LARGE SCALE GENOMIC DNA]</scope>
    <source>
        <strain evidence="3 4">W11-5</strain>
    </source>
</reference>
<dbReference type="KEGG" id="apac:S7S_17990"/>
<dbReference type="STRING" id="391936.S7S_17990"/>
<dbReference type="AlphaFoldDB" id="A0A0B4XTK1"/>
<evidence type="ECO:0000259" key="2">
    <source>
        <dbReference type="Pfam" id="PF00582"/>
    </source>
</evidence>
<evidence type="ECO:0000313" key="3">
    <source>
        <dbReference type="EMBL" id="AJD50010.1"/>
    </source>
</evidence>
<gene>
    <name evidence="3" type="ORF">S7S_17990</name>
</gene>
<dbReference type="RefSeq" id="WP_008734623.1">
    <property type="nucleotide sequence ID" value="NZ_CP004387.1"/>
</dbReference>